<sequence>MFNKQTITWNALMLAIVVILISTFNGLMFKPIAKASSSPNHVTNGGFETDFWEDSSWAIEHTPDEVDIHHFAYADDPWIRADEGEHALNFWIRDTATGSQSFILKQATSELRAGTYELTVRAMGGSNEEAGAIQLFAEDETTSAVTTTGYNEWQTITLPLEVDEQSTIEVGAIITGTSSAWGYLDQFSLTLVEEQGGNDVIPDPVEADIFVERVDGIPDDFMKGVDISSIIALEQSGVTFYDDHGNVQDIFQTLQEAGVNYIRIRIWNDPYDTNENGYGGGNNDLEKAIEIGKRATKNGMRVLANFHYSDFWADPAKQKPPKAWETLSFEDKKQALYEFTKESVKTMLDEGIDIGMVQVGNETTNAFVGETNWEKMSELFNEGSRAVREVDETILVALHFTNPETPGRYETIAQRLYEYNVDYDVFASSYYPFWHGTLNNLTTVLSHVADTYDKLVMVAETSYTYTREDGDGHANTAPSSGQTLNYPITVQGQGTAVRDVIEAVVNVGKSGMGVFYWEPAWIPVGPPESIEQNKQLWERDGSGWATSYAAAYDPEDAGEWYGGSAVDNQALFDFQGHPLPSLHVFNYVETGTISPVKIDEIKDVYLTAFVGEAVTLPETVEVRFNNGTTGTMNVMWDGEALEEALASGAGSYVIEGIVEEGSAVRAHLQIVQQNYVRNPSFEENDRSMWIISYENGTSPHTNYQNKPSDAKTGDYSLHFYSPEAVDFTVKQTITDLEPGYYTLSMFIQGGDAHDSDMFLFAETSSERFKTSTSVNGWVNWRNPEITEILILNGTITIEAKIQANGGAWGTLDDFALYRIANVEEEELSPTKELIRGKEPAKNNTDHDDNLNSTEEKEQQLPSPENKNDNRNPLKNKELLNQKNTDGKQAGLLPNTATNHFAFVLVGVLLLLGGSTVLLLKK</sequence>
<feature type="region of interest" description="Disordered" evidence="5">
    <location>
        <begin position="828"/>
        <end position="874"/>
    </location>
</feature>
<accession>Q9KBA5</accession>
<keyword evidence="6" id="KW-0812">Transmembrane</keyword>
<dbReference type="GO" id="GO:0031218">
    <property type="term" value="F:arabinogalactan endo-1,4-beta-galactosidase activity"/>
    <property type="evidence" value="ECO:0007669"/>
    <property type="project" value="UniProtKB-EC"/>
</dbReference>
<reference evidence="8 9" key="1">
    <citation type="journal article" date="2000" name="Nucleic Acids Res.">
        <title>Complete genome sequence of the alkaliphilic bacterium Bacillus halodurans and genomic sequence comparison with Bacillus subtilis.</title>
        <authorList>
            <person name="Takami H."/>
            <person name="Nakasone K."/>
            <person name="Takaki Y."/>
            <person name="Maeno G."/>
            <person name="Sasaki R."/>
            <person name="Masui N."/>
            <person name="Fuji F."/>
            <person name="Hirama C."/>
            <person name="Nakamura Y."/>
            <person name="Ogasawara N."/>
            <person name="Kuhara S."/>
            <person name="Horikoshi K."/>
        </authorList>
    </citation>
    <scope>NUCLEOTIDE SEQUENCE [LARGE SCALE GENOMIC DNA]</scope>
    <source>
        <strain evidence="9">ATCC BAA-125 / DSM 18197 / FERM 7344 / JCM 9153 / C-125</strain>
    </source>
</reference>
<dbReference type="CAZy" id="CBM61">
    <property type="family name" value="Carbohydrate-Binding Module Family 61"/>
</dbReference>
<keyword evidence="6" id="KW-0472">Membrane</keyword>
<proteinExistence type="inferred from homology"/>
<name>Q9KBA5_HALH5</name>
<keyword evidence="6" id="KW-1133">Transmembrane helix</keyword>
<keyword evidence="2 4" id="KW-0378">Hydrolase</keyword>
<evidence type="ECO:0000259" key="7">
    <source>
        <dbReference type="Pfam" id="PF07532"/>
    </source>
</evidence>
<dbReference type="Proteomes" id="UP000001258">
    <property type="component" value="Chromosome"/>
</dbReference>
<dbReference type="RefSeq" id="WP_010898181.1">
    <property type="nucleotide sequence ID" value="NC_002570.2"/>
</dbReference>
<dbReference type="KEGG" id="bha:BH2023"/>
<dbReference type="STRING" id="272558.gene:10727921"/>
<evidence type="ECO:0000256" key="5">
    <source>
        <dbReference type="SAM" id="MobiDB-lite"/>
    </source>
</evidence>
<dbReference type="Pfam" id="PF07745">
    <property type="entry name" value="Glyco_hydro_53"/>
    <property type="match status" value="1"/>
</dbReference>
<dbReference type="InterPro" id="IPR011683">
    <property type="entry name" value="Glyco_hydro_53"/>
</dbReference>
<feature type="compositionally biased region" description="Basic and acidic residues" evidence="5">
    <location>
        <begin position="828"/>
        <end position="858"/>
    </location>
</feature>
<evidence type="ECO:0000256" key="6">
    <source>
        <dbReference type="SAM" id="Phobius"/>
    </source>
</evidence>
<organism evidence="8 9">
    <name type="scientific">Halalkalibacterium halodurans (strain ATCC BAA-125 / DSM 18197 / FERM 7344 / JCM 9153 / C-125)</name>
    <name type="common">Bacillus halodurans</name>
    <dbReference type="NCBI Taxonomy" id="272558"/>
    <lineage>
        <taxon>Bacteria</taxon>
        <taxon>Bacillati</taxon>
        <taxon>Bacillota</taxon>
        <taxon>Bacilli</taxon>
        <taxon>Bacillales</taxon>
        <taxon>Bacillaceae</taxon>
        <taxon>Halalkalibacterium (ex Joshi et al. 2022)</taxon>
    </lineage>
</organism>
<comment type="similarity">
    <text evidence="1 4">Belongs to the glycosyl hydrolase 53 family.</text>
</comment>
<evidence type="ECO:0000256" key="3">
    <source>
        <dbReference type="ARBA" id="ARBA00023295"/>
    </source>
</evidence>
<dbReference type="CAZy" id="GH53">
    <property type="family name" value="Glycoside Hydrolase Family 53"/>
</dbReference>
<feature type="transmembrane region" description="Helical" evidence="6">
    <location>
        <begin position="900"/>
        <end position="919"/>
    </location>
</feature>
<feature type="compositionally biased region" description="Basic and acidic residues" evidence="5">
    <location>
        <begin position="865"/>
        <end position="874"/>
    </location>
</feature>
<dbReference type="GO" id="GO:0015926">
    <property type="term" value="F:glucosidase activity"/>
    <property type="evidence" value="ECO:0007669"/>
    <property type="project" value="InterPro"/>
</dbReference>
<protein>
    <recommendedName>
        <fullName evidence="4">Arabinogalactan endo-beta-1,4-galactanase</fullName>
        <ecNumber evidence="4">3.2.1.89</ecNumber>
    </recommendedName>
</protein>
<dbReference type="PANTHER" id="PTHR34983">
    <property type="entry name" value="ARABINOGALACTAN ENDO-BETA-1,4-GALACTANASE A"/>
    <property type="match status" value="1"/>
</dbReference>
<feature type="transmembrane region" description="Helical" evidence="6">
    <location>
        <begin position="7"/>
        <end position="29"/>
    </location>
</feature>
<dbReference type="InterPro" id="IPR017853">
    <property type="entry name" value="GH"/>
</dbReference>
<keyword evidence="9" id="KW-1185">Reference proteome</keyword>
<keyword evidence="3 4" id="KW-0326">Glycosidase</keyword>
<gene>
    <name evidence="8" type="ordered locus">BH2023</name>
</gene>
<dbReference type="SUPFAM" id="SSF51445">
    <property type="entry name" value="(Trans)glycosidases"/>
    <property type="match status" value="1"/>
</dbReference>
<evidence type="ECO:0000256" key="2">
    <source>
        <dbReference type="ARBA" id="ARBA00022801"/>
    </source>
</evidence>
<dbReference type="eggNOG" id="COG3867">
    <property type="taxonomic scope" value="Bacteria"/>
</dbReference>
<dbReference type="InterPro" id="IPR011081">
    <property type="entry name" value="Big_4"/>
</dbReference>
<dbReference type="EC" id="3.2.1.89" evidence="4"/>
<evidence type="ECO:0000313" key="8">
    <source>
        <dbReference type="EMBL" id="BAB05742.1"/>
    </source>
</evidence>
<evidence type="ECO:0000256" key="4">
    <source>
        <dbReference type="RuleBase" id="RU361192"/>
    </source>
</evidence>
<evidence type="ECO:0000256" key="1">
    <source>
        <dbReference type="ARBA" id="ARBA00010687"/>
    </source>
</evidence>
<dbReference type="EMBL" id="BA000004">
    <property type="protein sequence ID" value="BAB05742.1"/>
    <property type="molecule type" value="Genomic_DNA"/>
</dbReference>
<dbReference type="PANTHER" id="PTHR34983:SF2">
    <property type="entry name" value="ENDO-BETA-1,4-GALACTANASE"/>
    <property type="match status" value="1"/>
</dbReference>
<dbReference type="Gene3D" id="2.60.120.260">
    <property type="entry name" value="Galactose-binding domain-like"/>
    <property type="match status" value="2"/>
</dbReference>
<dbReference type="Pfam" id="PF07532">
    <property type="entry name" value="Big_4"/>
    <property type="match status" value="1"/>
</dbReference>
<dbReference type="PIR" id="G83902">
    <property type="entry name" value="G83902"/>
</dbReference>
<dbReference type="AlphaFoldDB" id="Q9KBA5"/>
<dbReference type="GO" id="GO:0045490">
    <property type="term" value="P:pectin catabolic process"/>
    <property type="evidence" value="ECO:0007669"/>
    <property type="project" value="TreeGrafter"/>
</dbReference>
<comment type="catalytic activity">
    <reaction evidence="4">
        <text>The enzyme specifically hydrolyzes (1-&gt;4)-beta-D-galactosidic linkages in type I arabinogalactans.</text>
        <dbReference type="EC" id="3.2.1.89"/>
    </reaction>
</comment>
<feature type="domain" description="Bacterial Ig-like" evidence="7">
    <location>
        <begin position="601"/>
        <end position="661"/>
    </location>
</feature>
<dbReference type="NCBIfam" id="TIGR01167">
    <property type="entry name" value="LPXTG_anchor"/>
    <property type="match status" value="1"/>
</dbReference>
<evidence type="ECO:0000313" key="9">
    <source>
        <dbReference type="Proteomes" id="UP000001258"/>
    </source>
</evidence>
<dbReference type="HOGENOM" id="CLU_011259_1_0_9"/>
<dbReference type="Gene3D" id="3.20.20.80">
    <property type="entry name" value="Glycosidases"/>
    <property type="match status" value="1"/>
</dbReference>